<sequence length="275" mass="29337">MRPTICPSPGGRGMNGEWSESHVLAEVLSRVRRRVLKTELGGVTVNERPKTVSGKKFSITIQVPDDVAAQWPDRSTAERLIEEIFRAMSGASSARPSPPRARTPVVVLFLAALFAAGLIAGYLGARAYTVFSSPVDRPATAAALRADPASTPQATTPQAGPQPAADLSVSSTPAEEPQPAPATVSPEVAARTIVAPAVVYHVQIGAFRLRENADTLIQLLDRDGFKANVLQSGKLYIVYIGTFADQKDAARLANQLRNHHYDVVVIQGQAQAAKN</sequence>
<feature type="compositionally biased region" description="Low complexity" evidence="1">
    <location>
        <begin position="143"/>
        <end position="165"/>
    </location>
</feature>
<keyword evidence="2" id="KW-0472">Membrane</keyword>
<organism evidence="4 5">
    <name type="scientific">Candidatus Segetimicrobium genomatis</name>
    <dbReference type="NCBI Taxonomy" id="2569760"/>
    <lineage>
        <taxon>Bacteria</taxon>
        <taxon>Bacillati</taxon>
        <taxon>Candidatus Sysuimicrobiota</taxon>
        <taxon>Candidatus Sysuimicrobiia</taxon>
        <taxon>Candidatus Sysuimicrobiales</taxon>
        <taxon>Candidatus Segetimicrobiaceae</taxon>
        <taxon>Candidatus Segetimicrobium</taxon>
    </lineage>
</organism>
<protein>
    <recommendedName>
        <fullName evidence="3">SPOR domain-containing protein</fullName>
    </recommendedName>
</protein>
<feature type="transmembrane region" description="Helical" evidence="2">
    <location>
        <begin position="105"/>
        <end position="125"/>
    </location>
</feature>
<evidence type="ECO:0000256" key="2">
    <source>
        <dbReference type="SAM" id="Phobius"/>
    </source>
</evidence>
<dbReference type="Proteomes" id="UP000318834">
    <property type="component" value="Unassembled WGS sequence"/>
</dbReference>
<dbReference type="GO" id="GO:0042834">
    <property type="term" value="F:peptidoglycan binding"/>
    <property type="evidence" value="ECO:0007669"/>
    <property type="project" value="InterPro"/>
</dbReference>
<reference evidence="4 5" key="1">
    <citation type="journal article" date="2019" name="Nat. Microbiol.">
        <title>Mediterranean grassland soil C-N compound turnover is dependent on rainfall and depth, and is mediated by genomically divergent microorganisms.</title>
        <authorList>
            <person name="Diamond S."/>
            <person name="Andeer P.F."/>
            <person name="Li Z."/>
            <person name="Crits-Christoph A."/>
            <person name="Burstein D."/>
            <person name="Anantharaman K."/>
            <person name="Lane K.R."/>
            <person name="Thomas B.C."/>
            <person name="Pan C."/>
            <person name="Northen T.R."/>
            <person name="Banfield J.F."/>
        </authorList>
    </citation>
    <scope>NUCLEOTIDE SEQUENCE [LARGE SCALE GENOMIC DNA]</scope>
    <source>
        <strain evidence="4">NP_8</strain>
    </source>
</reference>
<dbReference type="SUPFAM" id="SSF110997">
    <property type="entry name" value="Sporulation related repeat"/>
    <property type="match status" value="1"/>
</dbReference>
<dbReference type="InterPro" id="IPR036680">
    <property type="entry name" value="SPOR-like_sf"/>
</dbReference>
<accession>A0A537J0R8</accession>
<feature type="region of interest" description="Disordered" evidence="1">
    <location>
        <begin position="143"/>
        <end position="184"/>
    </location>
</feature>
<dbReference type="InterPro" id="IPR007730">
    <property type="entry name" value="SPOR-like_dom"/>
</dbReference>
<name>A0A537J0R8_9BACT</name>
<evidence type="ECO:0000313" key="4">
    <source>
        <dbReference type="EMBL" id="TMI77148.1"/>
    </source>
</evidence>
<dbReference type="Pfam" id="PF05036">
    <property type="entry name" value="SPOR"/>
    <property type="match status" value="1"/>
</dbReference>
<keyword evidence="2" id="KW-0812">Transmembrane</keyword>
<evidence type="ECO:0000256" key="1">
    <source>
        <dbReference type="SAM" id="MobiDB-lite"/>
    </source>
</evidence>
<dbReference type="Gene3D" id="3.30.70.1070">
    <property type="entry name" value="Sporulation related repeat"/>
    <property type="match status" value="1"/>
</dbReference>
<dbReference type="PANTHER" id="PTHR38687:SF1">
    <property type="entry name" value="CELL DIVISION PROTEIN DEDD"/>
    <property type="match status" value="1"/>
</dbReference>
<gene>
    <name evidence="4" type="ORF">E6H05_01205</name>
</gene>
<dbReference type="EMBL" id="VBAP01000006">
    <property type="protein sequence ID" value="TMI77148.1"/>
    <property type="molecule type" value="Genomic_DNA"/>
</dbReference>
<feature type="domain" description="SPOR" evidence="3">
    <location>
        <begin position="194"/>
        <end position="268"/>
    </location>
</feature>
<dbReference type="PROSITE" id="PS51724">
    <property type="entry name" value="SPOR"/>
    <property type="match status" value="1"/>
</dbReference>
<comment type="caution">
    <text evidence="4">The sequence shown here is derived from an EMBL/GenBank/DDBJ whole genome shotgun (WGS) entry which is preliminary data.</text>
</comment>
<dbReference type="AlphaFoldDB" id="A0A537J0R8"/>
<evidence type="ECO:0000259" key="3">
    <source>
        <dbReference type="PROSITE" id="PS51724"/>
    </source>
</evidence>
<dbReference type="GO" id="GO:0030428">
    <property type="term" value="C:cell septum"/>
    <property type="evidence" value="ECO:0007669"/>
    <property type="project" value="TreeGrafter"/>
</dbReference>
<dbReference type="PANTHER" id="PTHR38687">
    <property type="entry name" value="CELL DIVISION PROTEIN DEDD-RELATED"/>
    <property type="match status" value="1"/>
</dbReference>
<evidence type="ECO:0000313" key="5">
    <source>
        <dbReference type="Proteomes" id="UP000318834"/>
    </source>
</evidence>
<dbReference type="GO" id="GO:0032153">
    <property type="term" value="C:cell division site"/>
    <property type="evidence" value="ECO:0007669"/>
    <property type="project" value="TreeGrafter"/>
</dbReference>
<dbReference type="InterPro" id="IPR052521">
    <property type="entry name" value="Cell_div_SPOR-domain"/>
</dbReference>
<keyword evidence="2" id="KW-1133">Transmembrane helix</keyword>
<dbReference type="GO" id="GO:0032506">
    <property type="term" value="P:cytokinetic process"/>
    <property type="evidence" value="ECO:0007669"/>
    <property type="project" value="TreeGrafter"/>
</dbReference>
<proteinExistence type="predicted"/>